<dbReference type="GO" id="GO:0005737">
    <property type="term" value="C:cytoplasm"/>
    <property type="evidence" value="ECO:0007669"/>
    <property type="project" value="TreeGrafter"/>
</dbReference>
<feature type="domain" description="Peptidase M1 membrane alanine aminopeptidase" evidence="5">
    <location>
        <begin position="314"/>
        <end position="521"/>
    </location>
</feature>
<reference evidence="6" key="1">
    <citation type="submission" date="2019-04" db="EMBL/GenBank/DDBJ databases">
        <authorList>
            <consortium name="Science for Life Laboratories"/>
        </authorList>
    </citation>
    <scope>NUCLEOTIDE SEQUENCE</scope>
    <source>
        <strain evidence="6">MBLW1</strain>
    </source>
</reference>
<evidence type="ECO:0000313" key="7">
    <source>
        <dbReference type="Proteomes" id="UP000464378"/>
    </source>
</evidence>
<dbReference type="AlphaFoldDB" id="A0A6C2YJJ3"/>
<dbReference type="KEGG" id="tim:GMBLW1_23740"/>
<evidence type="ECO:0000259" key="4">
    <source>
        <dbReference type="Pfam" id="PF01103"/>
    </source>
</evidence>
<dbReference type="InterPro" id="IPR027268">
    <property type="entry name" value="Peptidase_M4/M1_CTD_sf"/>
</dbReference>
<keyword evidence="3" id="KW-0732">Signal</keyword>
<keyword evidence="7" id="KW-1185">Reference proteome</keyword>
<dbReference type="EMBL" id="LR586016">
    <property type="protein sequence ID" value="VIP01586.1"/>
    <property type="molecule type" value="Genomic_DNA"/>
</dbReference>
<gene>
    <name evidence="6" type="ORF">GMBLW1_23740</name>
</gene>
<feature type="chain" id="PRO_5036172718" description="Peptidase M1 membrane alanine aminopeptidase domain-containing protein" evidence="3">
    <location>
        <begin position="24"/>
        <end position="1013"/>
    </location>
</feature>
<dbReference type="GO" id="GO:0019867">
    <property type="term" value="C:outer membrane"/>
    <property type="evidence" value="ECO:0007669"/>
    <property type="project" value="InterPro"/>
</dbReference>
<dbReference type="InterPro" id="IPR000184">
    <property type="entry name" value="Bac_surfAg_D15"/>
</dbReference>
<dbReference type="GO" id="GO:0008270">
    <property type="term" value="F:zinc ion binding"/>
    <property type="evidence" value="ECO:0007669"/>
    <property type="project" value="InterPro"/>
</dbReference>
<dbReference type="PANTHER" id="PTHR11533">
    <property type="entry name" value="PROTEASE M1 ZINC METALLOPROTEASE"/>
    <property type="match status" value="1"/>
</dbReference>
<dbReference type="Pfam" id="PF01103">
    <property type="entry name" value="Omp85"/>
    <property type="match status" value="1"/>
</dbReference>
<dbReference type="CDD" id="cd09604">
    <property type="entry name" value="M1_APN_like"/>
    <property type="match status" value="1"/>
</dbReference>
<dbReference type="GO" id="GO:0070006">
    <property type="term" value="F:metalloaminopeptidase activity"/>
    <property type="evidence" value="ECO:0007669"/>
    <property type="project" value="TreeGrafter"/>
</dbReference>
<evidence type="ECO:0000256" key="1">
    <source>
        <dbReference type="ARBA" id="ARBA00004370"/>
    </source>
</evidence>
<feature type="domain" description="Bacterial surface antigen (D15)" evidence="4">
    <location>
        <begin position="803"/>
        <end position="1013"/>
    </location>
</feature>
<dbReference type="EMBL" id="LR593887">
    <property type="protein sequence ID" value="VTR98848.1"/>
    <property type="molecule type" value="Genomic_DNA"/>
</dbReference>
<feature type="signal peptide" evidence="3">
    <location>
        <begin position="1"/>
        <end position="23"/>
    </location>
</feature>
<keyword evidence="2" id="KW-0472">Membrane</keyword>
<organism evidence="6">
    <name type="scientific">Tuwongella immobilis</name>
    <dbReference type="NCBI Taxonomy" id="692036"/>
    <lineage>
        <taxon>Bacteria</taxon>
        <taxon>Pseudomonadati</taxon>
        <taxon>Planctomycetota</taxon>
        <taxon>Planctomycetia</taxon>
        <taxon>Gemmatales</taxon>
        <taxon>Gemmataceae</taxon>
        <taxon>Tuwongella</taxon>
    </lineage>
</organism>
<dbReference type="InParanoid" id="A0A6C2YJJ3"/>
<dbReference type="Pfam" id="PF01433">
    <property type="entry name" value="Peptidase_M1"/>
    <property type="match status" value="1"/>
</dbReference>
<dbReference type="InterPro" id="IPR050344">
    <property type="entry name" value="Peptidase_M1_aminopeptidases"/>
</dbReference>
<dbReference type="SUPFAM" id="SSF55486">
    <property type="entry name" value="Metalloproteases ('zincins'), catalytic domain"/>
    <property type="match status" value="1"/>
</dbReference>
<dbReference type="Gene3D" id="2.40.160.50">
    <property type="entry name" value="membrane protein fhac: a member of the omp85/tpsb transporter family"/>
    <property type="match status" value="1"/>
</dbReference>
<keyword evidence="6" id="KW-0031">Aminopeptidase</keyword>
<proteinExistence type="predicted"/>
<evidence type="ECO:0008006" key="8">
    <source>
        <dbReference type="Google" id="ProtNLM"/>
    </source>
</evidence>
<dbReference type="GO" id="GO:0042277">
    <property type="term" value="F:peptide binding"/>
    <property type="evidence" value="ECO:0007669"/>
    <property type="project" value="TreeGrafter"/>
</dbReference>
<name>A0A6C2YJJ3_9BACT</name>
<keyword evidence="6" id="KW-0645">Protease</keyword>
<accession>A0A6C2YJJ3</accession>
<dbReference type="Gene3D" id="1.10.390.10">
    <property type="entry name" value="Neutral Protease Domain 2"/>
    <property type="match status" value="1"/>
</dbReference>
<dbReference type="PANTHER" id="PTHR11533:SF174">
    <property type="entry name" value="PUROMYCIN-SENSITIVE AMINOPEPTIDASE-RELATED"/>
    <property type="match status" value="1"/>
</dbReference>
<dbReference type="Proteomes" id="UP000464378">
    <property type="component" value="Chromosome"/>
</dbReference>
<dbReference type="GO" id="GO:0005615">
    <property type="term" value="C:extracellular space"/>
    <property type="evidence" value="ECO:0007669"/>
    <property type="project" value="TreeGrafter"/>
</dbReference>
<evidence type="ECO:0000256" key="2">
    <source>
        <dbReference type="ARBA" id="ARBA00023136"/>
    </source>
</evidence>
<keyword evidence="6" id="KW-0378">Hydrolase</keyword>
<evidence type="ECO:0000259" key="5">
    <source>
        <dbReference type="Pfam" id="PF01433"/>
    </source>
</evidence>
<comment type="subcellular location">
    <subcellularLocation>
        <location evidence="1">Membrane</location>
    </subcellularLocation>
</comment>
<evidence type="ECO:0000313" key="6">
    <source>
        <dbReference type="EMBL" id="VIP01586.1"/>
    </source>
</evidence>
<evidence type="ECO:0000256" key="3">
    <source>
        <dbReference type="SAM" id="SignalP"/>
    </source>
</evidence>
<protein>
    <recommendedName>
        <fullName evidence="8">Peptidase M1 membrane alanine aminopeptidase domain-containing protein</fullName>
    </recommendedName>
</protein>
<dbReference type="GO" id="GO:0043171">
    <property type="term" value="P:peptide catabolic process"/>
    <property type="evidence" value="ECO:0007669"/>
    <property type="project" value="TreeGrafter"/>
</dbReference>
<sequence length="1013" mass="115903">MRGRLVSFFVGWVLLMAAPSTNAASTYSPPQSLPKYDLGIHIDVENHQVSVRQRITWTNRHQRPTNELVLSVYPHYHIPDEDFGLIAKTIEIMRLSPRLAIDRPGNRASIHRVRMQQGNTVVDLPHEWGRDTNVSLNIQLPNPIQQHQAAVVDLEYTLTLPPKQGRWGQWPTNRDGSISADTITMLSAWLPVLAYYDNSGWHPKPFVPWHQPFFQEAGVYQAKIIYPAKQKLACCAACLPCRDLGDGWVECSTTPTVLRDFSLHLCENYQIHERQVQLPDQRSVTVRCYAYPKHEFFGKEMTRIASEAIAGFSQWFGAYPYSQFSIAESYFGWNGNECSGLIMIDERVFGMPHLAVNYVEYLVSHETCHQWWYNIVGTNGYSETFMDEAFATYFTHRFLDRKLGKNNTLLNWPDELKWLPNICRENYRYSSYYGTVRRHESMPAVQDLPKYGHLINLFSAAYDRGSKILGMVEDRMGEVAFMEFIRQFYHRYAFQITTVHDFQRELEAYTGQSWQQFFDRWVYGAGLTDWAITSVKVDPHKYPDAKTGGAQTTVVIQVRQRAEHSEPTSVGVRLDDSDHFPIRIPIIPGHGVMKLDDPPTVITQEDSENYRIEMTLPSKPTQVSVDPDRVLIDQEPDNNDWHHRIRVRFAPLYTMLEEADLTNDYDHWNLLHGFWFSGGTAMNQDPWYTRPMLFGYRMGTVRIQQFYGGIYSAFRSDYNDFVVGIDGQLDHWPHPKMQLGFHAERRIGSPIGTEGPSDVNRAMAFARYVLNYSSSMYLPPIQYIETFAAYQDNALPYARTSSADAQRPDRWTTAGIHYRLNYLTPYWNPEMGFQFDISYAGGVADFQSDEGMQQLQGQFAISQRLPEDLGYLSDVIVAGRIGGAAAFPDKGQFYALGGAQTFRGYDLAERQGNAFWVASAELRLPLAENIEWDVLDHTAGARNLQLVAFYDVGAIYTNGKTVGNNVAHAVGVGLRIDSALFSFIERATLRIDVGKTVNDNTPLQFWFGVQQAF</sequence>
<dbReference type="InterPro" id="IPR014782">
    <property type="entry name" value="Peptidase_M1_dom"/>
</dbReference>